<feature type="region of interest" description="Disordered" evidence="1">
    <location>
        <begin position="409"/>
        <end position="434"/>
    </location>
</feature>
<accession>A0A9P8Q6Q5</accession>
<sequence length="434" mass="49790">MSNVKLNINNIQSTITSDQPIIYLATLSRTMKRSLITDRYIPNFSTTYILRRLTLDSIIKILKLWQTLEITQTTRQKQDTLDKFLLRYDTGVGSTIRKAYVIDLVIHLYPKGLNLLHISIFETQLIFESKVTWRRSGMGQSMDINELQGNIGSLLSEELSKLYMNHVYVTRNHYQDDDGFLLIRVQLFDTERVDKLKSQSSIFFIIPQNSSYIVHNSSALFEIELMLQLLSKILGTLIRSETAETVGCLKTILKLNSHGREELGVWNIYNQSDEIDISPFDDLKRHESLVDRTMRLTYEEQCKELSWLRFKGTKRPVEQGGGGEDHYANEYPFQSKTFKITKPTTTNSKTSIKLRFKFKGSDIFAGLHELADLGHLQIQKIPAWMTGENGFTGDSVEEIDETDEIMELKQNSDGNSNRDKGDNYGIGKKGGMLI</sequence>
<organism evidence="2 3">
    <name type="scientific">Wickerhamomyces pijperi</name>
    <name type="common">Yeast</name>
    <name type="synonym">Pichia pijperi</name>
    <dbReference type="NCBI Taxonomy" id="599730"/>
    <lineage>
        <taxon>Eukaryota</taxon>
        <taxon>Fungi</taxon>
        <taxon>Dikarya</taxon>
        <taxon>Ascomycota</taxon>
        <taxon>Saccharomycotina</taxon>
        <taxon>Saccharomycetes</taxon>
        <taxon>Phaffomycetales</taxon>
        <taxon>Wickerhamomycetaceae</taxon>
        <taxon>Wickerhamomyces</taxon>
    </lineage>
</organism>
<evidence type="ECO:0000313" key="3">
    <source>
        <dbReference type="Proteomes" id="UP000774326"/>
    </source>
</evidence>
<dbReference type="GO" id="GO:0034080">
    <property type="term" value="P:CENP-A containing chromatin assembly"/>
    <property type="evidence" value="ECO:0007669"/>
    <property type="project" value="InterPro"/>
</dbReference>
<evidence type="ECO:0000256" key="1">
    <source>
        <dbReference type="SAM" id="MobiDB-lite"/>
    </source>
</evidence>
<comment type="caution">
    <text evidence="2">The sequence shown here is derived from an EMBL/GenBank/DDBJ whole genome shotgun (WGS) entry which is preliminary data.</text>
</comment>
<dbReference type="OrthoDB" id="6585699at2759"/>
<name>A0A9P8Q6Q5_WICPI</name>
<keyword evidence="3" id="KW-1185">Reference proteome</keyword>
<proteinExistence type="predicted"/>
<evidence type="ECO:0000313" key="2">
    <source>
        <dbReference type="EMBL" id="KAH3683980.1"/>
    </source>
</evidence>
<dbReference type="GO" id="GO:0007059">
    <property type="term" value="P:chromosome segregation"/>
    <property type="evidence" value="ECO:0007669"/>
    <property type="project" value="InterPro"/>
</dbReference>
<dbReference type="InterPro" id="IPR007902">
    <property type="entry name" value="Chl4/mis15/CENP-N"/>
</dbReference>
<protein>
    <submittedName>
        <fullName evidence="2">Uncharacterized protein</fullName>
    </submittedName>
</protein>
<dbReference type="Gene3D" id="3.10.20.720">
    <property type="match status" value="1"/>
</dbReference>
<dbReference type="EMBL" id="JAEUBG010002836">
    <property type="protein sequence ID" value="KAH3683980.1"/>
    <property type="molecule type" value="Genomic_DNA"/>
</dbReference>
<dbReference type="AlphaFoldDB" id="A0A9P8Q6Q5"/>
<dbReference type="Pfam" id="PF05238">
    <property type="entry name" value="CENP-N"/>
    <property type="match status" value="1"/>
</dbReference>
<reference evidence="2" key="1">
    <citation type="journal article" date="2021" name="Open Biol.">
        <title>Shared evolutionary footprints suggest mitochondrial oxidative damage underlies multiple complex I losses in fungi.</title>
        <authorList>
            <person name="Schikora-Tamarit M.A."/>
            <person name="Marcet-Houben M."/>
            <person name="Nosek J."/>
            <person name="Gabaldon T."/>
        </authorList>
    </citation>
    <scope>NUCLEOTIDE SEQUENCE</scope>
    <source>
        <strain evidence="2">CBS2887</strain>
    </source>
</reference>
<gene>
    <name evidence="2" type="ORF">WICPIJ_005055</name>
</gene>
<reference evidence="2" key="2">
    <citation type="submission" date="2021-01" db="EMBL/GenBank/DDBJ databases">
        <authorList>
            <person name="Schikora-Tamarit M.A."/>
        </authorList>
    </citation>
    <scope>NUCLEOTIDE SEQUENCE</scope>
    <source>
        <strain evidence="2">CBS2887</strain>
    </source>
</reference>
<dbReference type="Proteomes" id="UP000774326">
    <property type="component" value="Unassembled WGS sequence"/>
</dbReference>